<evidence type="ECO:0000256" key="1">
    <source>
        <dbReference type="SAM" id="SignalP"/>
    </source>
</evidence>
<dbReference type="InterPro" id="IPR015943">
    <property type="entry name" value="WD40/YVTN_repeat-like_dom_sf"/>
</dbReference>
<keyword evidence="1" id="KW-0732">Signal</keyword>
<feature type="signal peptide" evidence="1">
    <location>
        <begin position="1"/>
        <end position="31"/>
    </location>
</feature>
<organism evidence="2 3">
    <name type="scientific">Corticimicrobacter populi</name>
    <dbReference type="NCBI Taxonomy" id="2175229"/>
    <lineage>
        <taxon>Bacteria</taxon>
        <taxon>Pseudomonadati</taxon>
        <taxon>Pseudomonadota</taxon>
        <taxon>Betaproteobacteria</taxon>
        <taxon>Burkholderiales</taxon>
        <taxon>Alcaligenaceae</taxon>
        <taxon>Corticimicrobacter</taxon>
    </lineage>
</organism>
<name>A0A2V1K0U0_9BURK</name>
<dbReference type="PANTHER" id="PTHR47197:SF3">
    <property type="entry name" value="DIHYDRO-HEME D1 DEHYDROGENASE"/>
    <property type="match status" value="1"/>
</dbReference>
<dbReference type="InterPro" id="IPR011048">
    <property type="entry name" value="Haem_d1_sf"/>
</dbReference>
<evidence type="ECO:0000313" key="2">
    <source>
        <dbReference type="EMBL" id="PWF24884.1"/>
    </source>
</evidence>
<dbReference type="Gene3D" id="2.130.10.10">
    <property type="entry name" value="YVTN repeat-like/Quinoprotein amine dehydrogenase"/>
    <property type="match status" value="1"/>
</dbReference>
<dbReference type="InterPro" id="IPR051200">
    <property type="entry name" value="Host-pathogen_enzymatic-act"/>
</dbReference>
<feature type="chain" id="PRO_5015849044" description="YncE family protein" evidence="1">
    <location>
        <begin position="32"/>
        <end position="382"/>
    </location>
</feature>
<dbReference type="RefSeq" id="WP_109060287.1">
    <property type="nucleotide sequence ID" value="NZ_QETA01000001.1"/>
</dbReference>
<dbReference type="Proteomes" id="UP000245212">
    <property type="component" value="Unassembled WGS sequence"/>
</dbReference>
<comment type="caution">
    <text evidence="2">The sequence shown here is derived from an EMBL/GenBank/DDBJ whole genome shotgun (WGS) entry which is preliminary data.</text>
</comment>
<keyword evidence="3" id="KW-1185">Reference proteome</keyword>
<gene>
    <name evidence="2" type="ORF">DD235_01510</name>
</gene>
<dbReference type="AlphaFoldDB" id="A0A2V1K0U0"/>
<dbReference type="EMBL" id="QETA01000001">
    <property type="protein sequence ID" value="PWF24884.1"/>
    <property type="molecule type" value="Genomic_DNA"/>
</dbReference>
<proteinExistence type="predicted"/>
<dbReference type="SUPFAM" id="SSF51004">
    <property type="entry name" value="C-terminal (heme d1) domain of cytochrome cd1-nitrite reductase"/>
    <property type="match status" value="1"/>
</dbReference>
<reference evidence="3" key="1">
    <citation type="submission" date="2018-05" db="EMBL/GenBank/DDBJ databases">
        <authorList>
            <person name="Li Y."/>
        </authorList>
    </citation>
    <scope>NUCLEOTIDE SEQUENCE [LARGE SCALE GENOMIC DNA]</scope>
    <source>
        <strain evidence="3">3d-2-2</strain>
    </source>
</reference>
<protein>
    <recommendedName>
        <fullName evidence="4">YncE family protein</fullName>
    </recommendedName>
</protein>
<evidence type="ECO:0008006" key="4">
    <source>
        <dbReference type="Google" id="ProtNLM"/>
    </source>
</evidence>
<dbReference type="PANTHER" id="PTHR47197">
    <property type="entry name" value="PROTEIN NIRF"/>
    <property type="match status" value="1"/>
</dbReference>
<sequence>MQASFFFIRRALRMAWASLAVLACLSPAAGAAGASAPAVSPERSIATAGVGATVEPVLTQALAPNIYEVVYSRALDAIFVASAGTFGDGKGGVVYQLDGDTLAIQRTIELPLKPFALSLDERAGVLYVGHSLESTVVALDLATGLVRGQVQLIRLNAEGEPIHTRQLLTDSGTGTLFVGGVDRTGIIWQLDGETLAVRKVRQAPDGKSIGLALDSRRGRLYSSGTASVEVMDASRLQREAYFRVGKRHQDDERQRYFVNVAVDEASGRVFANESSNSEGIFVFEGETGKLLDIVPTGEGPVGIRLNPVRNEIYVANRGAGTLSIVDASTYRIKHSLPLPVHPNSLAIGADGQVLYVTVKQPFAALGMTAPVEQVVRIDLDSL</sequence>
<evidence type="ECO:0000313" key="3">
    <source>
        <dbReference type="Proteomes" id="UP000245212"/>
    </source>
</evidence>
<accession>A0A2V1K0U0</accession>